<evidence type="ECO:0000256" key="3">
    <source>
        <dbReference type="ARBA" id="ARBA00022525"/>
    </source>
</evidence>
<protein>
    <submittedName>
        <fullName evidence="15">Subtilisin-like protease</fullName>
    </submittedName>
</protein>
<keyword evidence="4 10" id="KW-0645">Protease</keyword>
<dbReference type="InterPro" id="IPR045051">
    <property type="entry name" value="SBT"/>
</dbReference>
<dbReference type="Gene3D" id="3.40.50.200">
    <property type="entry name" value="Peptidase S8/S53 domain"/>
    <property type="match status" value="1"/>
</dbReference>
<keyword evidence="8" id="KW-0325">Glycoprotein</keyword>
<evidence type="ECO:0000256" key="2">
    <source>
        <dbReference type="ARBA" id="ARBA00011073"/>
    </source>
</evidence>
<evidence type="ECO:0000256" key="4">
    <source>
        <dbReference type="ARBA" id="ARBA00022670"/>
    </source>
</evidence>
<dbReference type="Pfam" id="PF05922">
    <property type="entry name" value="Inhibitor_I9"/>
    <property type="match status" value="1"/>
</dbReference>
<dbReference type="PROSITE" id="PS51892">
    <property type="entry name" value="SUBTILASE"/>
    <property type="match status" value="1"/>
</dbReference>
<dbReference type="InterPro" id="IPR015500">
    <property type="entry name" value="Peptidase_S8_subtilisin-rel"/>
</dbReference>
<feature type="active site" description="Charge relay system" evidence="9 10">
    <location>
        <position position="542"/>
    </location>
</feature>
<evidence type="ECO:0000259" key="12">
    <source>
        <dbReference type="Pfam" id="PF00082"/>
    </source>
</evidence>
<dbReference type="EMBL" id="GGEC01051937">
    <property type="protein sequence ID" value="MBX32421.1"/>
    <property type="molecule type" value="Transcribed_RNA"/>
</dbReference>
<dbReference type="Gene3D" id="2.60.40.2310">
    <property type="match status" value="1"/>
</dbReference>
<dbReference type="InterPro" id="IPR010259">
    <property type="entry name" value="S8pro/Inhibitor_I9"/>
</dbReference>
<dbReference type="PRINTS" id="PR00723">
    <property type="entry name" value="SUBTILISIN"/>
</dbReference>
<dbReference type="PROSITE" id="PS00138">
    <property type="entry name" value="SUBTILASE_SER"/>
    <property type="match status" value="1"/>
</dbReference>
<dbReference type="InterPro" id="IPR000209">
    <property type="entry name" value="Peptidase_S8/S53_dom"/>
</dbReference>
<dbReference type="GO" id="GO:0006508">
    <property type="term" value="P:proteolysis"/>
    <property type="evidence" value="ECO:0007669"/>
    <property type="project" value="UniProtKB-KW"/>
</dbReference>
<dbReference type="Pfam" id="PF00082">
    <property type="entry name" value="Peptidase_S8"/>
    <property type="match status" value="1"/>
</dbReference>
<evidence type="ECO:0000259" key="13">
    <source>
        <dbReference type="Pfam" id="PF05922"/>
    </source>
</evidence>
<dbReference type="Gene3D" id="3.30.70.80">
    <property type="entry name" value="Peptidase S8 propeptide/proteinase inhibitor I9"/>
    <property type="match status" value="1"/>
</dbReference>
<keyword evidence="5 11" id="KW-0732">Signal</keyword>
<dbReference type="FunFam" id="3.40.50.200:FF:000006">
    <property type="entry name" value="Subtilisin-like protease SBT1.5"/>
    <property type="match status" value="1"/>
</dbReference>
<evidence type="ECO:0000256" key="1">
    <source>
        <dbReference type="ARBA" id="ARBA00004613"/>
    </source>
</evidence>
<evidence type="ECO:0000256" key="10">
    <source>
        <dbReference type="PROSITE-ProRule" id="PRU01240"/>
    </source>
</evidence>
<feature type="signal peptide" evidence="11">
    <location>
        <begin position="1"/>
        <end position="26"/>
    </location>
</feature>
<dbReference type="InterPro" id="IPR037045">
    <property type="entry name" value="S8pro/Inhibitor_I9_sf"/>
</dbReference>
<evidence type="ECO:0000259" key="14">
    <source>
        <dbReference type="Pfam" id="PF17766"/>
    </source>
</evidence>
<organism evidence="15">
    <name type="scientific">Rhizophora mucronata</name>
    <name type="common">Asiatic mangrove</name>
    <dbReference type="NCBI Taxonomy" id="61149"/>
    <lineage>
        <taxon>Eukaryota</taxon>
        <taxon>Viridiplantae</taxon>
        <taxon>Streptophyta</taxon>
        <taxon>Embryophyta</taxon>
        <taxon>Tracheophyta</taxon>
        <taxon>Spermatophyta</taxon>
        <taxon>Magnoliopsida</taxon>
        <taxon>eudicotyledons</taxon>
        <taxon>Gunneridae</taxon>
        <taxon>Pentapetalae</taxon>
        <taxon>rosids</taxon>
        <taxon>fabids</taxon>
        <taxon>Malpighiales</taxon>
        <taxon>Rhizophoraceae</taxon>
        <taxon>Rhizophora</taxon>
    </lineage>
</organism>
<sequence length="765" mass="82534">MASRCILLLYVWHFLTIVSNLVPALSQPDNYIVHMDLSAMPKAFSSKHHWYLYTLTNILDVPTSRITGEINTTLSTAPLKLLYSYNYVINGFSASLTPSELEALKESPGYISSHKDFPVTYDTTHSTKFIGLTPDSGAWKVSNYGENVIIGLVDSGVWPESESYRDNGMPEIPKRWKGGCEISTQFNSTNCNKKLIGARFFNRGLIAKNPNITISVNSTRDTIGHGTHTSSTAAGNFVEGASFFGYATGTARGVAPRAHVAMYKALWDEGGQTSDMIAAIDQAIMDGVDVLSMSFGIDGVPLYDDPVALATFAAVEKNIFVSTSAGNEGPFFTSLHNGTPWILTVAAGTIDRELGAVLTLGNGASVSGKSLYVGNFSSNEVPISFVGECLSLKELKKVGPKFVVCVDKNGSLSDQIDNVRNATVTGAVFITNIVDIGLFLETPFPAVFVSPNHGETIEGYIKNDTKPKARIEFQQTYLGIKGAPSVASYSSRGPSQSCPFIMKPDIMAPGDAILAAWPPNIVASQIDSNPLFTNFNLLSGTSMSCPHAAGVAALLRKAHPDWSPAAIRSAMMTTADTIDNTHGPIQDIGKDNKPATPLAMGTGHINPKKALVPGLIYDLNSSDYLRLLCALNFTAKQIQTITRSPLNDCSRPSLDLNYPSFIVFFNKNDSIIKQEFQRTVTNVGMGASTYGVKLTGLKGLKVSVTPETLEFKETNEKLTYKLIIEGSILQLRGRVASGYITWVDSGGKYVVNSPIVVTNLSIDSK</sequence>
<comment type="subcellular location">
    <subcellularLocation>
        <location evidence="1">Secreted</location>
    </subcellularLocation>
</comment>
<evidence type="ECO:0000256" key="6">
    <source>
        <dbReference type="ARBA" id="ARBA00022801"/>
    </source>
</evidence>
<dbReference type="AlphaFoldDB" id="A0A2P2MQD2"/>
<evidence type="ECO:0000256" key="7">
    <source>
        <dbReference type="ARBA" id="ARBA00022825"/>
    </source>
</evidence>
<dbReference type="InterPro" id="IPR036852">
    <property type="entry name" value="Peptidase_S8/S53_dom_sf"/>
</dbReference>
<feature type="domain" description="Subtilisin-like protease fibronectin type-III" evidence="14">
    <location>
        <begin position="655"/>
        <end position="757"/>
    </location>
</feature>
<dbReference type="CDD" id="cd02120">
    <property type="entry name" value="PA_subtilisin_like"/>
    <property type="match status" value="1"/>
</dbReference>
<keyword evidence="7 10" id="KW-0720">Serine protease</keyword>
<keyword evidence="3" id="KW-0964">Secreted</keyword>
<evidence type="ECO:0000256" key="11">
    <source>
        <dbReference type="SAM" id="SignalP"/>
    </source>
</evidence>
<dbReference type="InterPro" id="IPR023828">
    <property type="entry name" value="Peptidase_S8_Ser-AS"/>
</dbReference>
<evidence type="ECO:0000313" key="15">
    <source>
        <dbReference type="EMBL" id="MBX32421.1"/>
    </source>
</evidence>
<evidence type="ECO:0000256" key="9">
    <source>
        <dbReference type="PIRSR" id="PIRSR615500-1"/>
    </source>
</evidence>
<feature type="active site" description="Charge relay system" evidence="9 10">
    <location>
        <position position="225"/>
    </location>
</feature>
<dbReference type="GO" id="GO:0009609">
    <property type="term" value="P:response to symbiotic bacterium"/>
    <property type="evidence" value="ECO:0007669"/>
    <property type="project" value="UniProtKB-ARBA"/>
</dbReference>
<dbReference type="FunFam" id="3.30.70.80:FF:000003">
    <property type="entry name" value="Subtilisin-like protease SBT1.9"/>
    <property type="match status" value="1"/>
</dbReference>
<evidence type="ECO:0000256" key="5">
    <source>
        <dbReference type="ARBA" id="ARBA00022729"/>
    </source>
</evidence>
<dbReference type="GO" id="GO:0004252">
    <property type="term" value="F:serine-type endopeptidase activity"/>
    <property type="evidence" value="ECO:0007669"/>
    <property type="project" value="UniProtKB-UniRule"/>
</dbReference>
<dbReference type="InterPro" id="IPR041469">
    <property type="entry name" value="Subtilisin-like_FN3"/>
</dbReference>
<name>A0A2P2MQD2_RHIMU</name>
<dbReference type="InterPro" id="IPR034197">
    <property type="entry name" value="Peptidases_S8_3"/>
</dbReference>
<dbReference type="SUPFAM" id="SSF52743">
    <property type="entry name" value="Subtilisin-like"/>
    <property type="match status" value="1"/>
</dbReference>
<feature type="domain" description="Inhibitor I9" evidence="13">
    <location>
        <begin position="30"/>
        <end position="120"/>
    </location>
</feature>
<keyword evidence="6 10" id="KW-0378">Hydrolase</keyword>
<reference evidence="15" key="1">
    <citation type="submission" date="2018-02" db="EMBL/GenBank/DDBJ databases">
        <title>Rhizophora mucronata_Transcriptome.</title>
        <authorList>
            <person name="Meera S.P."/>
            <person name="Sreeshan A."/>
            <person name="Augustine A."/>
        </authorList>
    </citation>
    <scope>NUCLEOTIDE SEQUENCE</scope>
    <source>
        <tissue evidence="15">Leaf</tissue>
    </source>
</reference>
<feature type="chain" id="PRO_5015112713" evidence="11">
    <location>
        <begin position="27"/>
        <end position="765"/>
    </location>
</feature>
<feature type="active site" description="Charge relay system" evidence="9 10">
    <location>
        <position position="154"/>
    </location>
</feature>
<comment type="similarity">
    <text evidence="2 10">Belongs to the peptidase S8 family.</text>
</comment>
<proteinExistence type="inferred from homology"/>
<dbReference type="Pfam" id="PF17766">
    <property type="entry name" value="fn3_6"/>
    <property type="match status" value="1"/>
</dbReference>
<dbReference type="GO" id="GO:0005576">
    <property type="term" value="C:extracellular region"/>
    <property type="evidence" value="ECO:0007669"/>
    <property type="project" value="UniProtKB-SubCell"/>
</dbReference>
<accession>A0A2P2MQD2</accession>
<dbReference type="Gene3D" id="3.50.30.30">
    <property type="match status" value="1"/>
</dbReference>
<feature type="domain" description="Peptidase S8/S53" evidence="12">
    <location>
        <begin position="145"/>
        <end position="581"/>
    </location>
</feature>
<dbReference type="PANTHER" id="PTHR10795">
    <property type="entry name" value="PROPROTEIN CONVERTASE SUBTILISIN/KEXIN"/>
    <property type="match status" value="1"/>
</dbReference>
<dbReference type="CDD" id="cd04852">
    <property type="entry name" value="Peptidases_S8_3"/>
    <property type="match status" value="1"/>
</dbReference>
<evidence type="ECO:0000256" key="8">
    <source>
        <dbReference type="ARBA" id="ARBA00023180"/>
    </source>
</evidence>